<evidence type="ECO:0008006" key="3">
    <source>
        <dbReference type="Google" id="ProtNLM"/>
    </source>
</evidence>
<proteinExistence type="predicted"/>
<reference evidence="1 2" key="1">
    <citation type="submission" date="2018-10" db="EMBL/GenBank/DDBJ databases">
        <title>A high-quality apple genome assembly.</title>
        <authorList>
            <person name="Hu J."/>
        </authorList>
    </citation>
    <scope>NUCLEOTIDE SEQUENCE [LARGE SCALE GENOMIC DNA]</scope>
    <source>
        <strain evidence="2">cv. HFTH1</strain>
        <tissue evidence="1">Young leaf</tissue>
    </source>
</reference>
<comment type="caution">
    <text evidence="1">The sequence shown here is derived from an EMBL/GenBank/DDBJ whole genome shotgun (WGS) entry which is preliminary data.</text>
</comment>
<dbReference type="Proteomes" id="UP000290289">
    <property type="component" value="Chromosome 5"/>
</dbReference>
<accession>A0A498K0A4</accession>
<organism evidence="1 2">
    <name type="scientific">Malus domestica</name>
    <name type="common">Apple</name>
    <name type="synonym">Pyrus malus</name>
    <dbReference type="NCBI Taxonomy" id="3750"/>
    <lineage>
        <taxon>Eukaryota</taxon>
        <taxon>Viridiplantae</taxon>
        <taxon>Streptophyta</taxon>
        <taxon>Embryophyta</taxon>
        <taxon>Tracheophyta</taxon>
        <taxon>Spermatophyta</taxon>
        <taxon>Magnoliopsida</taxon>
        <taxon>eudicotyledons</taxon>
        <taxon>Gunneridae</taxon>
        <taxon>Pentapetalae</taxon>
        <taxon>rosids</taxon>
        <taxon>fabids</taxon>
        <taxon>Rosales</taxon>
        <taxon>Rosaceae</taxon>
        <taxon>Amygdaloideae</taxon>
        <taxon>Maleae</taxon>
        <taxon>Malus</taxon>
    </lineage>
</organism>
<dbReference type="EMBL" id="RDQH01000331">
    <property type="protein sequence ID" value="RXH99713.1"/>
    <property type="molecule type" value="Genomic_DNA"/>
</dbReference>
<dbReference type="AlphaFoldDB" id="A0A498K0A4"/>
<evidence type="ECO:0000313" key="2">
    <source>
        <dbReference type="Proteomes" id="UP000290289"/>
    </source>
</evidence>
<sequence>MQSIFDDVLLKILVITVVKMVSKNFKEIVEDPRIYQHINITDLETVNLLGSWGASNKVSTFINHYECNLRGPSSCNVHVWCDIGVPRVRFEPRMAQTSLFSQPSQLVMVECDEMPRHVSTVFAGFLGA</sequence>
<gene>
    <name evidence="1" type="ORF">DVH24_021515</name>
</gene>
<protein>
    <recommendedName>
        <fullName evidence="3">F-box domain-containing protein</fullName>
    </recommendedName>
</protein>
<name>A0A498K0A4_MALDO</name>
<evidence type="ECO:0000313" key="1">
    <source>
        <dbReference type="EMBL" id="RXH99713.1"/>
    </source>
</evidence>
<keyword evidence="2" id="KW-1185">Reference proteome</keyword>